<name>A0ACA9R100_9GLOM</name>
<accession>A0ACA9R100</accession>
<dbReference type="EMBL" id="CAJVQC010040984">
    <property type="protein sequence ID" value="CAG8772042.1"/>
    <property type="molecule type" value="Genomic_DNA"/>
</dbReference>
<dbReference type="Proteomes" id="UP000789920">
    <property type="component" value="Unassembled WGS sequence"/>
</dbReference>
<gene>
    <name evidence="1" type="ORF">RPERSI_LOCUS16523</name>
</gene>
<reference evidence="1" key="1">
    <citation type="submission" date="2021-06" db="EMBL/GenBank/DDBJ databases">
        <authorList>
            <person name="Kallberg Y."/>
            <person name="Tangrot J."/>
            <person name="Rosling A."/>
        </authorList>
    </citation>
    <scope>NUCLEOTIDE SEQUENCE</scope>
    <source>
        <strain evidence="1">MA461A</strain>
    </source>
</reference>
<feature type="non-terminal residue" evidence="1">
    <location>
        <position position="1"/>
    </location>
</feature>
<keyword evidence="2" id="KW-1185">Reference proteome</keyword>
<protein>
    <submittedName>
        <fullName evidence="1">12767_t:CDS:1</fullName>
    </submittedName>
</protein>
<sequence>QEILTYQKLDPPNHFISEAILERLQGYSISYHPTEQAFADIITMLCMHPAKVTTLYIANGRPYSIKPSDLHELGANYTAMIHEPENPGQRFIIM</sequence>
<comment type="caution">
    <text evidence="1">The sequence shown here is derived from an EMBL/GenBank/DDBJ whole genome shotgun (WGS) entry which is preliminary data.</text>
</comment>
<evidence type="ECO:0000313" key="1">
    <source>
        <dbReference type="EMBL" id="CAG8772042.1"/>
    </source>
</evidence>
<evidence type="ECO:0000313" key="2">
    <source>
        <dbReference type="Proteomes" id="UP000789920"/>
    </source>
</evidence>
<proteinExistence type="predicted"/>
<organism evidence="1 2">
    <name type="scientific">Racocetra persica</name>
    <dbReference type="NCBI Taxonomy" id="160502"/>
    <lineage>
        <taxon>Eukaryota</taxon>
        <taxon>Fungi</taxon>
        <taxon>Fungi incertae sedis</taxon>
        <taxon>Mucoromycota</taxon>
        <taxon>Glomeromycotina</taxon>
        <taxon>Glomeromycetes</taxon>
        <taxon>Diversisporales</taxon>
        <taxon>Gigasporaceae</taxon>
        <taxon>Racocetra</taxon>
    </lineage>
</organism>